<keyword evidence="12" id="KW-1185">Reference proteome</keyword>
<proteinExistence type="inferred from homology"/>
<comment type="similarity">
    <text evidence="10">Belongs to the ELO family.</text>
</comment>
<feature type="transmembrane region" description="Helical" evidence="10">
    <location>
        <begin position="146"/>
        <end position="164"/>
    </location>
</feature>
<keyword evidence="3 10" id="KW-0808">Transferase</keyword>
<dbReference type="PROSITE" id="PS01188">
    <property type="entry name" value="ELO"/>
    <property type="match status" value="1"/>
</dbReference>
<keyword evidence="5 10" id="KW-0276">Fatty acid metabolism</keyword>
<dbReference type="AlphaFoldDB" id="A0AAW2FZL7"/>
<feature type="transmembrane region" description="Helical" evidence="10">
    <location>
        <begin position="205"/>
        <end position="222"/>
    </location>
</feature>
<evidence type="ECO:0000256" key="8">
    <source>
        <dbReference type="ARBA" id="ARBA00023136"/>
    </source>
</evidence>
<evidence type="ECO:0000256" key="5">
    <source>
        <dbReference type="ARBA" id="ARBA00022832"/>
    </source>
</evidence>
<evidence type="ECO:0000256" key="3">
    <source>
        <dbReference type="ARBA" id="ARBA00022679"/>
    </source>
</evidence>
<feature type="transmembrane region" description="Helical" evidence="10">
    <location>
        <begin position="32"/>
        <end position="52"/>
    </location>
</feature>
<dbReference type="GO" id="GO:0019367">
    <property type="term" value="P:fatty acid elongation, saturated fatty acid"/>
    <property type="evidence" value="ECO:0007669"/>
    <property type="project" value="TreeGrafter"/>
</dbReference>
<feature type="transmembrane region" description="Helical" evidence="10">
    <location>
        <begin position="73"/>
        <end position="94"/>
    </location>
</feature>
<dbReference type="GO" id="GO:0005789">
    <property type="term" value="C:endoplasmic reticulum membrane"/>
    <property type="evidence" value="ECO:0007669"/>
    <property type="project" value="TreeGrafter"/>
</dbReference>
<evidence type="ECO:0000256" key="6">
    <source>
        <dbReference type="ARBA" id="ARBA00022989"/>
    </source>
</evidence>
<evidence type="ECO:0000256" key="10">
    <source>
        <dbReference type="RuleBase" id="RU361115"/>
    </source>
</evidence>
<dbReference type="EC" id="2.3.1.199" evidence="10"/>
<dbReference type="Proteomes" id="UP001430953">
    <property type="component" value="Unassembled WGS sequence"/>
</dbReference>
<feature type="transmembrane region" description="Helical" evidence="10">
    <location>
        <begin position="234"/>
        <end position="256"/>
    </location>
</feature>
<protein>
    <recommendedName>
        <fullName evidence="10">Elongation of very long chain fatty acids protein</fullName>
        <ecNumber evidence="10">2.3.1.199</ecNumber>
    </recommendedName>
    <alternativeName>
        <fullName evidence="10">Very-long-chain 3-oxoacyl-CoA synthase</fullName>
    </alternativeName>
</protein>
<feature type="transmembrane region" description="Helical" evidence="10">
    <location>
        <begin position="114"/>
        <end position="134"/>
    </location>
</feature>
<evidence type="ECO:0000256" key="7">
    <source>
        <dbReference type="ARBA" id="ARBA00023098"/>
    </source>
</evidence>
<comment type="subcellular location">
    <subcellularLocation>
        <location evidence="1">Membrane</location>
        <topology evidence="1">Multi-pass membrane protein</topology>
    </subcellularLocation>
</comment>
<keyword evidence="9 10" id="KW-0275">Fatty acid biosynthesis</keyword>
<comment type="catalytic activity">
    <reaction evidence="10">
        <text>a very-long-chain acyl-CoA + malonyl-CoA + H(+) = a very-long-chain 3-oxoacyl-CoA + CO2 + CoA</text>
        <dbReference type="Rhea" id="RHEA:32727"/>
        <dbReference type="ChEBI" id="CHEBI:15378"/>
        <dbReference type="ChEBI" id="CHEBI:16526"/>
        <dbReference type="ChEBI" id="CHEBI:57287"/>
        <dbReference type="ChEBI" id="CHEBI:57384"/>
        <dbReference type="ChEBI" id="CHEBI:90725"/>
        <dbReference type="ChEBI" id="CHEBI:90736"/>
        <dbReference type="EC" id="2.3.1.199"/>
    </reaction>
</comment>
<keyword evidence="7 10" id="KW-0443">Lipid metabolism</keyword>
<keyword evidence="8 10" id="KW-0472">Membrane</keyword>
<organism evidence="11 12">
    <name type="scientific">Cardiocondyla obscurior</name>
    <dbReference type="NCBI Taxonomy" id="286306"/>
    <lineage>
        <taxon>Eukaryota</taxon>
        <taxon>Metazoa</taxon>
        <taxon>Ecdysozoa</taxon>
        <taxon>Arthropoda</taxon>
        <taxon>Hexapoda</taxon>
        <taxon>Insecta</taxon>
        <taxon>Pterygota</taxon>
        <taxon>Neoptera</taxon>
        <taxon>Endopterygota</taxon>
        <taxon>Hymenoptera</taxon>
        <taxon>Apocrita</taxon>
        <taxon>Aculeata</taxon>
        <taxon>Formicoidea</taxon>
        <taxon>Formicidae</taxon>
        <taxon>Myrmicinae</taxon>
        <taxon>Cardiocondyla</taxon>
    </lineage>
</organism>
<dbReference type="GO" id="GO:0034626">
    <property type="term" value="P:fatty acid elongation, polyunsaturated fatty acid"/>
    <property type="evidence" value="ECO:0007669"/>
    <property type="project" value="TreeGrafter"/>
</dbReference>
<keyword evidence="6 10" id="KW-1133">Transmembrane helix</keyword>
<evidence type="ECO:0000313" key="11">
    <source>
        <dbReference type="EMBL" id="KAL0120783.1"/>
    </source>
</evidence>
<comment type="caution">
    <text evidence="11">The sequence shown here is derived from an EMBL/GenBank/DDBJ whole genome shotgun (WGS) entry which is preliminary data.</text>
</comment>
<keyword evidence="2 10" id="KW-0444">Lipid biosynthesis</keyword>
<dbReference type="PANTHER" id="PTHR11157:SF113">
    <property type="entry name" value="ELONGATION OF VERY LONG CHAIN FATTY ACIDS PROTEIN"/>
    <property type="match status" value="1"/>
</dbReference>
<accession>A0AAW2FZL7</accession>
<evidence type="ECO:0000256" key="2">
    <source>
        <dbReference type="ARBA" id="ARBA00022516"/>
    </source>
</evidence>
<evidence type="ECO:0000256" key="1">
    <source>
        <dbReference type="ARBA" id="ARBA00004141"/>
    </source>
</evidence>
<evidence type="ECO:0000256" key="9">
    <source>
        <dbReference type="ARBA" id="ARBA00023160"/>
    </source>
</evidence>
<name>A0AAW2FZL7_9HYME</name>
<dbReference type="GO" id="GO:0034625">
    <property type="term" value="P:fatty acid elongation, monounsaturated fatty acid"/>
    <property type="evidence" value="ECO:0007669"/>
    <property type="project" value="TreeGrafter"/>
</dbReference>
<evidence type="ECO:0000313" key="12">
    <source>
        <dbReference type="Proteomes" id="UP001430953"/>
    </source>
</evidence>
<reference evidence="11 12" key="1">
    <citation type="submission" date="2023-03" db="EMBL/GenBank/DDBJ databases">
        <title>High recombination rates correlate with genetic variation in Cardiocondyla obscurior ants.</title>
        <authorList>
            <person name="Errbii M."/>
        </authorList>
    </citation>
    <scope>NUCLEOTIDE SEQUENCE [LARGE SCALE GENOMIC DNA]</scope>
    <source>
        <strain evidence="11">Alpha-2009</strain>
        <tissue evidence="11">Whole body</tissue>
    </source>
</reference>
<dbReference type="PANTHER" id="PTHR11157">
    <property type="entry name" value="FATTY ACID ACYL TRANSFERASE-RELATED"/>
    <property type="match status" value="1"/>
</dbReference>
<dbReference type="InterPro" id="IPR002076">
    <property type="entry name" value="ELO_fam"/>
</dbReference>
<dbReference type="GO" id="GO:0030148">
    <property type="term" value="P:sphingolipid biosynthetic process"/>
    <property type="evidence" value="ECO:0007669"/>
    <property type="project" value="TreeGrafter"/>
</dbReference>
<dbReference type="EMBL" id="JADYXP020000007">
    <property type="protein sequence ID" value="KAL0120783.1"/>
    <property type="molecule type" value="Genomic_DNA"/>
</dbReference>
<feature type="transmembrane region" description="Helical" evidence="10">
    <location>
        <begin position="170"/>
        <end position="193"/>
    </location>
</feature>
<dbReference type="Pfam" id="PF01151">
    <property type="entry name" value="ELO"/>
    <property type="match status" value="1"/>
</dbReference>
<dbReference type="InterPro" id="IPR030457">
    <property type="entry name" value="ELO_CS"/>
</dbReference>
<evidence type="ECO:0000256" key="4">
    <source>
        <dbReference type="ARBA" id="ARBA00022692"/>
    </source>
</evidence>
<keyword evidence="4 10" id="KW-0812">Transmembrane</keyword>
<dbReference type="GO" id="GO:0009922">
    <property type="term" value="F:fatty acid elongase activity"/>
    <property type="evidence" value="ECO:0007669"/>
    <property type="project" value="UniProtKB-EC"/>
</dbReference>
<dbReference type="GO" id="GO:0042761">
    <property type="term" value="P:very long-chain fatty acid biosynthetic process"/>
    <property type="evidence" value="ECO:0007669"/>
    <property type="project" value="TreeGrafter"/>
</dbReference>
<sequence>MAELEFNRHVTETMSNITDTRILALPLMNSPLYVIFISFAYWYTVYVFGPYFMKDRKPYSLKGFIQCYNIFQIVTNFWIVFNIVTNGGPFAAVWNYCEPFDQICGANSEKQIEILWWGLCLKIVDLIETVIFVLRKKVNQLSFLHTYHHLSTVVFFWVLIRYFIHGFLTTIAMLNCSVHVIMYLYYFLSTFGPNMQRRLLPFKKYLTLIQMGHIAFIFTYSLRGIAPNCGDETVKYFTLITFLNGSINFLCFLNFYKSYKKAKTA</sequence>
<gene>
    <name evidence="11" type="ORF">PUN28_008459</name>
</gene>